<protein>
    <recommendedName>
        <fullName evidence="4">Protein CSN12-like protein</fullName>
    </recommendedName>
</protein>
<dbReference type="GO" id="GO:0003690">
    <property type="term" value="F:double-stranded DNA binding"/>
    <property type="evidence" value="ECO:0007669"/>
    <property type="project" value="InterPro"/>
</dbReference>
<evidence type="ECO:0000256" key="1">
    <source>
        <dbReference type="SAM" id="MobiDB-lite"/>
    </source>
</evidence>
<dbReference type="Proteomes" id="UP000029964">
    <property type="component" value="Unassembled WGS sequence"/>
</dbReference>
<reference evidence="3" key="1">
    <citation type="journal article" date="2014" name="Genome Announc.">
        <title>Genome sequence and annotation of Acremonium chrysogenum, producer of the beta-lactam antibiotic cephalosporin C.</title>
        <authorList>
            <person name="Terfehr D."/>
            <person name="Dahlmann T.A."/>
            <person name="Specht T."/>
            <person name="Zadra I."/>
            <person name="Kuernsteiner H."/>
            <person name="Kueck U."/>
        </authorList>
    </citation>
    <scope>NUCLEOTIDE SEQUENCE [LARGE SCALE GENOMIC DNA]</scope>
    <source>
        <strain evidence="3">ATCC 11550 / CBS 779.69 / DSM 880 / IAM 14645 / JCM 23072 / IMI 49137</strain>
    </source>
</reference>
<evidence type="ECO:0000313" key="2">
    <source>
        <dbReference type="EMBL" id="KFH46476.1"/>
    </source>
</evidence>
<evidence type="ECO:0000313" key="3">
    <source>
        <dbReference type="Proteomes" id="UP000029964"/>
    </source>
</evidence>
<dbReference type="PANTHER" id="PTHR12732">
    <property type="entry name" value="UNCHARACTERIZED PROTEASOME COMPONENT REGION PCI-CONTAINING"/>
    <property type="match status" value="1"/>
</dbReference>
<dbReference type="PANTHER" id="PTHR12732:SF0">
    <property type="entry name" value="PCI DOMAIN-CONTAINING PROTEIN 2"/>
    <property type="match status" value="1"/>
</dbReference>
<dbReference type="HOGENOM" id="CLU_031567_1_0_1"/>
<gene>
    <name evidence="2" type="ORF">ACRE_027300</name>
</gene>
<sequence length="464" mass="52903">MNELFEEFAQAHASRNGYALAQTLAPVAPLNQQHKLTQVHQSTNSYSVKGDVKHFLKTHMPQRGGLSQDELNGWSEVYMAYWKALGEILAGESGKSSWTKVYEAWKELTSVLIRGYNTHGFEAWTIPTLYMVGKYLRLFAIKSDVERRQSSASRMSMPALTADDLVDPEADYQAQLRDCEQHLKRIFTLCLTDRAPLEESRKWGIYFIVNLLFKTYFKLNSASVSRTILTSLAAYSQRNDIPPLEAFPKSQRVTFRYYEGVLFFLEENYLQACLTRLRKLHPANRPGRLRQSSRKPGSSAHGMQRRISSSRILTYLIPCRLLTSRVLPTKKLLEPYPRLQELFLPLAQCIRRGDLRSFDLALQEREDDFVKRRIYLTLERGRDIALRNLLRKVFIAGGFEEPKQEGAPALRRTRIPLAEFQAAISMASGGTIIDPDEELMKGYISRGHATVVLSKKGAFPGTGV</sequence>
<dbReference type="Gene3D" id="1.10.10.10">
    <property type="entry name" value="Winged helix-like DNA-binding domain superfamily/Winged helix DNA-binding domain"/>
    <property type="match status" value="1"/>
</dbReference>
<dbReference type="EMBL" id="JPKY01000019">
    <property type="protein sequence ID" value="KFH46476.1"/>
    <property type="molecule type" value="Genomic_DNA"/>
</dbReference>
<comment type="caution">
    <text evidence="2">The sequence shown here is derived from an EMBL/GenBank/DDBJ whole genome shotgun (WGS) entry which is preliminary data.</text>
</comment>
<keyword evidence="3" id="KW-1185">Reference proteome</keyword>
<dbReference type="OrthoDB" id="10252687at2759"/>
<dbReference type="GO" id="GO:0003723">
    <property type="term" value="F:RNA binding"/>
    <property type="evidence" value="ECO:0007669"/>
    <property type="project" value="InterPro"/>
</dbReference>
<dbReference type="STRING" id="857340.A0A086TAU4"/>
<dbReference type="SMART" id="SM00753">
    <property type="entry name" value="PAM"/>
    <property type="match status" value="1"/>
</dbReference>
<name>A0A086TAU4_HAPC1</name>
<dbReference type="AlphaFoldDB" id="A0A086TAU4"/>
<accession>A0A086TAU4</accession>
<proteinExistence type="predicted"/>
<organism evidence="2 3">
    <name type="scientific">Hapsidospora chrysogenum (strain ATCC 11550 / CBS 779.69 / DSM 880 / IAM 14645 / JCM 23072 / IMI 49137)</name>
    <name type="common">Acremonium chrysogenum</name>
    <dbReference type="NCBI Taxonomy" id="857340"/>
    <lineage>
        <taxon>Eukaryota</taxon>
        <taxon>Fungi</taxon>
        <taxon>Dikarya</taxon>
        <taxon>Ascomycota</taxon>
        <taxon>Pezizomycotina</taxon>
        <taxon>Sordariomycetes</taxon>
        <taxon>Hypocreomycetidae</taxon>
        <taxon>Hypocreales</taxon>
        <taxon>Bionectriaceae</taxon>
        <taxon>Hapsidospora</taxon>
    </lineage>
</organism>
<dbReference type="InterPro" id="IPR045114">
    <property type="entry name" value="Csn12-like"/>
</dbReference>
<feature type="region of interest" description="Disordered" evidence="1">
    <location>
        <begin position="285"/>
        <end position="305"/>
    </location>
</feature>
<evidence type="ECO:0008006" key="4">
    <source>
        <dbReference type="Google" id="ProtNLM"/>
    </source>
</evidence>
<dbReference type="InterPro" id="IPR036388">
    <property type="entry name" value="WH-like_DNA-bd_sf"/>
</dbReference>